<dbReference type="RefSeq" id="XP_023934966.1">
    <property type="nucleotide sequence ID" value="XM_024079198.2"/>
</dbReference>
<dbReference type="GO" id="GO:0005975">
    <property type="term" value="P:carbohydrate metabolic process"/>
    <property type="evidence" value="ECO:0007669"/>
    <property type="project" value="InterPro"/>
</dbReference>
<dbReference type="GO" id="GO:0004568">
    <property type="term" value="F:chitinase activity"/>
    <property type="evidence" value="ECO:0007669"/>
    <property type="project" value="TreeGrafter"/>
</dbReference>
<name>A0A6J1MWS5_BICAN</name>
<dbReference type="PROSITE" id="PS51910">
    <property type="entry name" value="GH18_2"/>
    <property type="match status" value="1"/>
</dbReference>
<dbReference type="Gene3D" id="3.10.50.10">
    <property type="match status" value="1"/>
</dbReference>
<dbReference type="FunFam" id="3.10.50.10:FF:000003">
    <property type="entry name" value="Class V chitinase CHIT5b"/>
    <property type="match status" value="1"/>
</dbReference>
<accession>A0A6J1MWS5</accession>
<dbReference type="PANTHER" id="PTHR11177:SF390">
    <property type="entry name" value="CHITINASE 11"/>
    <property type="match status" value="1"/>
</dbReference>
<dbReference type="PANTHER" id="PTHR11177">
    <property type="entry name" value="CHITINASE"/>
    <property type="match status" value="1"/>
</dbReference>
<dbReference type="OrthoDB" id="76388at2759"/>
<dbReference type="SMART" id="SM00636">
    <property type="entry name" value="Glyco_18"/>
    <property type="match status" value="1"/>
</dbReference>
<dbReference type="GeneID" id="112043680"/>
<dbReference type="PROSITE" id="PS01095">
    <property type="entry name" value="GH18_1"/>
    <property type="match status" value="1"/>
</dbReference>
<dbReference type="GO" id="GO:0006032">
    <property type="term" value="P:chitin catabolic process"/>
    <property type="evidence" value="ECO:0007669"/>
    <property type="project" value="TreeGrafter"/>
</dbReference>
<evidence type="ECO:0000256" key="3">
    <source>
        <dbReference type="ARBA" id="ARBA00023180"/>
    </source>
</evidence>
<dbReference type="Proteomes" id="UP001652582">
    <property type="component" value="Chromosome 9"/>
</dbReference>
<keyword evidence="4 5" id="KW-0326">Glycosidase</keyword>
<dbReference type="InterPro" id="IPR050314">
    <property type="entry name" value="Glycosyl_Hydrlase_18"/>
</dbReference>
<keyword evidence="3" id="KW-0325">Glycoprotein</keyword>
<evidence type="ECO:0000256" key="4">
    <source>
        <dbReference type="ARBA" id="ARBA00023295"/>
    </source>
</evidence>
<dbReference type="GO" id="GO:0005576">
    <property type="term" value="C:extracellular region"/>
    <property type="evidence" value="ECO:0007669"/>
    <property type="project" value="TreeGrafter"/>
</dbReference>
<keyword evidence="1" id="KW-0732">Signal</keyword>
<evidence type="ECO:0000259" key="7">
    <source>
        <dbReference type="PROSITE" id="PS51910"/>
    </source>
</evidence>
<keyword evidence="2 5" id="KW-0378">Hydrolase</keyword>
<sequence length="431" mass="48149">MVFKSISIKKNNYEYPLNLRGTAERNTERILSYKAAAGALALLLLLLGGAALQGGTALSGGTAGPVVVCYYGAPEPSAARALRPADIHPHLCTHINVAFAQIRDKQIHLEDYQRRVIADVVKLKQSNPNLKVLLSVGGAGAHAGFSEMVFNHTCRKTFIKSVKYTLRNLSLDGIDLDWEFPAVEYRRGQGKRERQHFSQLLREIRKEYERERRDYLLTVATAAPQIIVDAAYDVDQLNLYVDYVNLMTYDFHAFSPLTPLTGLNAPLFARASEQLYWATLNIDYTVQMYQSKGLDPRKIVVGIPTYGHTFTLVNSENTKVGSPALSFGSLGELGFVNYPDVCEYINKFKNDSTVKVEKDAKVPYFYRHSEWVSYDDPESVVEKAKYIRSNNLRGAMIYSLNADDYDGVCRGLTGMGKFPLAQSVKNALDGT</sequence>
<dbReference type="Gene3D" id="3.20.20.80">
    <property type="entry name" value="Glycosidases"/>
    <property type="match status" value="1"/>
</dbReference>
<organism evidence="8 9">
    <name type="scientific">Bicyclus anynana</name>
    <name type="common">Squinting bush brown butterfly</name>
    <dbReference type="NCBI Taxonomy" id="110368"/>
    <lineage>
        <taxon>Eukaryota</taxon>
        <taxon>Metazoa</taxon>
        <taxon>Ecdysozoa</taxon>
        <taxon>Arthropoda</taxon>
        <taxon>Hexapoda</taxon>
        <taxon>Insecta</taxon>
        <taxon>Pterygota</taxon>
        <taxon>Neoptera</taxon>
        <taxon>Endopterygota</taxon>
        <taxon>Lepidoptera</taxon>
        <taxon>Glossata</taxon>
        <taxon>Ditrysia</taxon>
        <taxon>Papilionoidea</taxon>
        <taxon>Nymphalidae</taxon>
        <taxon>Satyrinae</taxon>
        <taxon>Satyrini</taxon>
        <taxon>Mycalesina</taxon>
        <taxon>Bicyclus</taxon>
    </lineage>
</organism>
<reference evidence="9" key="1">
    <citation type="submission" date="2025-08" db="UniProtKB">
        <authorList>
            <consortium name="RefSeq"/>
        </authorList>
    </citation>
    <scope>IDENTIFICATION</scope>
</reference>
<protein>
    <submittedName>
        <fullName evidence="9">Chitinase-3-like protein 1</fullName>
    </submittedName>
</protein>
<gene>
    <name evidence="9" type="primary">LOC112043680</name>
</gene>
<dbReference type="GO" id="GO:0008061">
    <property type="term" value="F:chitin binding"/>
    <property type="evidence" value="ECO:0007669"/>
    <property type="project" value="InterPro"/>
</dbReference>
<dbReference type="InterPro" id="IPR029070">
    <property type="entry name" value="Chitinase_insertion_sf"/>
</dbReference>
<evidence type="ECO:0000313" key="8">
    <source>
        <dbReference type="Proteomes" id="UP001652582"/>
    </source>
</evidence>
<dbReference type="Pfam" id="PF00704">
    <property type="entry name" value="Glyco_hydro_18"/>
    <property type="match status" value="1"/>
</dbReference>
<evidence type="ECO:0000256" key="1">
    <source>
        <dbReference type="ARBA" id="ARBA00022729"/>
    </source>
</evidence>
<dbReference type="InterPro" id="IPR001223">
    <property type="entry name" value="Glyco_hydro18_cat"/>
</dbReference>
<dbReference type="AlphaFoldDB" id="A0A6J1MWS5"/>
<feature type="domain" description="GH18" evidence="7">
    <location>
        <begin position="65"/>
        <end position="431"/>
    </location>
</feature>
<dbReference type="InterPro" id="IPR017853">
    <property type="entry name" value="GH"/>
</dbReference>
<dbReference type="SUPFAM" id="SSF54556">
    <property type="entry name" value="Chitinase insertion domain"/>
    <property type="match status" value="1"/>
</dbReference>
<dbReference type="CTD" id="31630"/>
<keyword evidence="8" id="KW-1185">Reference proteome</keyword>
<dbReference type="KEGG" id="bany:112043680"/>
<evidence type="ECO:0000256" key="6">
    <source>
        <dbReference type="RuleBase" id="RU004453"/>
    </source>
</evidence>
<proteinExistence type="inferred from homology"/>
<comment type="similarity">
    <text evidence="6">Belongs to the glycosyl hydrolase 18 family.</text>
</comment>
<evidence type="ECO:0000313" key="9">
    <source>
        <dbReference type="RefSeq" id="XP_023934966.1"/>
    </source>
</evidence>
<dbReference type="InterPro" id="IPR001579">
    <property type="entry name" value="Glyco_hydro_18_chit_AS"/>
</dbReference>
<dbReference type="SUPFAM" id="SSF51445">
    <property type="entry name" value="(Trans)glycosidases"/>
    <property type="match status" value="1"/>
</dbReference>
<evidence type="ECO:0000256" key="5">
    <source>
        <dbReference type="RuleBase" id="RU000489"/>
    </source>
</evidence>
<evidence type="ECO:0000256" key="2">
    <source>
        <dbReference type="ARBA" id="ARBA00022801"/>
    </source>
</evidence>
<dbReference type="InterPro" id="IPR011583">
    <property type="entry name" value="Chitinase_II/V-like_cat"/>
</dbReference>